<evidence type="ECO:0000313" key="3">
    <source>
        <dbReference type="Proteomes" id="UP000694546"/>
    </source>
</evidence>
<sequence>MLSVTVGNEGNYVYVKEKMTWSKARDHCKSNYMDLASLRNATENVAMVDSPAWIGLHRYPYSHWSDGSRATYTNWNTGEPNNIGNKEHCVYMSVTSGYFFDFECGSLHCFACQEQQKQLNNLGK</sequence>
<dbReference type="AlphaFoldDB" id="A0A8C5BAF6"/>
<dbReference type="Pfam" id="PF00059">
    <property type="entry name" value="Lectin_C"/>
    <property type="match status" value="1"/>
</dbReference>
<feature type="domain" description="C-type lectin" evidence="1">
    <location>
        <begin position="12"/>
        <end position="113"/>
    </location>
</feature>
<evidence type="ECO:0000313" key="2">
    <source>
        <dbReference type="Ensembl" id="ENSGMOP00000043492.1"/>
    </source>
</evidence>
<accession>A0A8C5BAF6</accession>
<dbReference type="Gene3D" id="3.10.100.10">
    <property type="entry name" value="Mannose-Binding Protein A, subunit A"/>
    <property type="match status" value="1"/>
</dbReference>
<reference evidence="2" key="1">
    <citation type="submission" date="2025-08" db="UniProtKB">
        <authorList>
            <consortium name="Ensembl"/>
        </authorList>
    </citation>
    <scope>IDENTIFICATION</scope>
</reference>
<proteinExistence type="predicted"/>
<dbReference type="InterPro" id="IPR016187">
    <property type="entry name" value="CTDL_fold"/>
</dbReference>
<dbReference type="PANTHER" id="PTHR45784">
    <property type="entry name" value="C-TYPE LECTIN DOMAIN FAMILY 20 MEMBER A-RELATED"/>
    <property type="match status" value="1"/>
</dbReference>
<dbReference type="PROSITE" id="PS50041">
    <property type="entry name" value="C_TYPE_LECTIN_2"/>
    <property type="match status" value="1"/>
</dbReference>
<organism evidence="2 3">
    <name type="scientific">Gadus morhua</name>
    <name type="common">Atlantic cod</name>
    <dbReference type="NCBI Taxonomy" id="8049"/>
    <lineage>
        <taxon>Eukaryota</taxon>
        <taxon>Metazoa</taxon>
        <taxon>Chordata</taxon>
        <taxon>Craniata</taxon>
        <taxon>Vertebrata</taxon>
        <taxon>Euteleostomi</taxon>
        <taxon>Actinopterygii</taxon>
        <taxon>Neopterygii</taxon>
        <taxon>Teleostei</taxon>
        <taxon>Neoteleostei</taxon>
        <taxon>Acanthomorphata</taxon>
        <taxon>Zeiogadaria</taxon>
        <taxon>Gadariae</taxon>
        <taxon>Gadiformes</taxon>
        <taxon>Gadoidei</taxon>
        <taxon>Gadidae</taxon>
        <taxon>Gadus</taxon>
    </lineage>
</organism>
<dbReference type="SMART" id="SM00034">
    <property type="entry name" value="CLECT"/>
    <property type="match status" value="1"/>
</dbReference>
<dbReference type="OMA" id="CAVYSEP"/>
<protein>
    <recommendedName>
        <fullName evidence="1">C-type lectin domain-containing protein</fullName>
    </recommendedName>
</protein>
<name>A0A8C5BAF6_GADMO</name>
<keyword evidence="3" id="KW-1185">Reference proteome</keyword>
<dbReference type="GeneTree" id="ENSGT00940000177381"/>
<dbReference type="Ensembl" id="ENSGMOT00000068102.1">
    <property type="protein sequence ID" value="ENSGMOP00000043492.1"/>
    <property type="gene ID" value="ENSGMOG00000023040.1"/>
</dbReference>
<dbReference type="InterPro" id="IPR001304">
    <property type="entry name" value="C-type_lectin-like"/>
</dbReference>
<reference evidence="2" key="2">
    <citation type="submission" date="2025-09" db="UniProtKB">
        <authorList>
            <consortium name="Ensembl"/>
        </authorList>
    </citation>
    <scope>IDENTIFICATION</scope>
</reference>
<dbReference type="Proteomes" id="UP000694546">
    <property type="component" value="Chromosome 22"/>
</dbReference>
<evidence type="ECO:0000259" key="1">
    <source>
        <dbReference type="PROSITE" id="PS50041"/>
    </source>
</evidence>
<dbReference type="InterPro" id="IPR016186">
    <property type="entry name" value="C-type_lectin-like/link_sf"/>
</dbReference>
<dbReference type="PANTHER" id="PTHR45784:SF3">
    <property type="entry name" value="C-TYPE LECTIN DOMAIN FAMILY 4 MEMBER K-LIKE-RELATED"/>
    <property type="match status" value="1"/>
</dbReference>
<dbReference type="SUPFAM" id="SSF56436">
    <property type="entry name" value="C-type lectin-like"/>
    <property type="match status" value="1"/>
</dbReference>